<dbReference type="EMBL" id="JAICBX010000003">
    <property type="protein sequence ID" value="MBW8638749.1"/>
    <property type="molecule type" value="Genomic_DNA"/>
</dbReference>
<protein>
    <recommendedName>
        <fullName evidence="4">PepSY domain-containing protein</fullName>
    </recommendedName>
</protein>
<reference evidence="2" key="1">
    <citation type="submission" date="2021-08" db="EMBL/GenBank/DDBJ databases">
        <title>Hoeflea bacterium WL0058 sp. nov., isolated from the sediment.</title>
        <authorList>
            <person name="Wang L."/>
            <person name="Zhang D."/>
        </authorList>
    </citation>
    <scope>NUCLEOTIDE SEQUENCE</scope>
    <source>
        <strain evidence="2">WL0058</strain>
    </source>
</reference>
<dbReference type="RefSeq" id="WP_220229482.1">
    <property type="nucleotide sequence ID" value="NZ_JAICBX010000003.1"/>
</dbReference>
<name>A0AAE2ZKY3_9HYPH</name>
<feature type="signal peptide" evidence="1">
    <location>
        <begin position="1"/>
        <end position="18"/>
    </location>
</feature>
<gene>
    <name evidence="2" type="ORF">K1W69_16250</name>
</gene>
<organism evidence="2 3">
    <name type="scientific">Flavimaribacter sediminis</name>
    <dbReference type="NCBI Taxonomy" id="2865987"/>
    <lineage>
        <taxon>Bacteria</taxon>
        <taxon>Pseudomonadati</taxon>
        <taxon>Pseudomonadota</taxon>
        <taxon>Alphaproteobacteria</taxon>
        <taxon>Hyphomicrobiales</taxon>
        <taxon>Rhizobiaceae</taxon>
        <taxon>Flavimaribacter</taxon>
    </lineage>
</organism>
<keyword evidence="1" id="KW-0732">Signal</keyword>
<keyword evidence="3" id="KW-1185">Reference proteome</keyword>
<proteinExistence type="predicted"/>
<feature type="chain" id="PRO_5042251490" description="PepSY domain-containing protein" evidence="1">
    <location>
        <begin position="19"/>
        <end position="84"/>
    </location>
</feature>
<accession>A0AAE2ZKY3</accession>
<dbReference type="Proteomes" id="UP001196509">
    <property type="component" value="Unassembled WGS sequence"/>
</dbReference>
<evidence type="ECO:0000256" key="1">
    <source>
        <dbReference type="SAM" id="SignalP"/>
    </source>
</evidence>
<evidence type="ECO:0008006" key="4">
    <source>
        <dbReference type="Google" id="ProtNLM"/>
    </source>
</evidence>
<comment type="caution">
    <text evidence="2">The sequence shown here is derived from an EMBL/GenBank/DDBJ whole genome shotgun (WGS) entry which is preliminary data.</text>
</comment>
<evidence type="ECO:0000313" key="3">
    <source>
        <dbReference type="Proteomes" id="UP001196509"/>
    </source>
</evidence>
<evidence type="ECO:0000313" key="2">
    <source>
        <dbReference type="EMBL" id="MBW8638749.1"/>
    </source>
</evidence>
<sequence length="84" mass="8735">MKKLLVSAIVLLTALSHAANATSAAISDDETAQVTKSITAWGCDGGVIFKSPSGEFEVEDATCNGGTYKIELGPDFVVTSIELE</sequence>
<dbReference type="AlphaFoldDB" id="A0AAE2ZKY3"/>